<evidence type="ECO:0000256" key="5">
    <source>
        <dbReference type="SAM" id="Coils"/>
    </source>
</evidence>
<dbReference type="GO" id="GO:0009318">
    <property type="term" value="C:exodeoxyribonuclease VII complex"/>
    <property type="evidence" value="ECO:0007669"/>
    <property type="project" value="InterPro"/>
</dbReference>
<keyword evidence="10" id="KW-1185">Reference proteome</keyword>
<dbReference type="PANTHER" id="PTHR30008">
    <property type="entry name" value="EXODEOXYRIBONUCLEASE 7 LARGE SUBUNIT"/>
    <property type="match status" value="1"/>
</dbReference>
<keyword evidence="4" id="KW-0269">Exonuclease</keyword>
<dbReference type="AlphaFoldDB" id="A0A8J8TBW7"/>
<dbReference type="InterPro" id="IPR003753">
    <property type="entry name" value="Exonuc_VII_L"/>
</dbReference>
<feature type="coiled-coil region" evidence="5">
    <location>
        <begin position="322"/>
        <end position="382"/>
    </location>
</feature>
<dbReference type="GO" id="GO:0003676">
    <property type="term" value="F:nucleic acid binding"/>
    <property type="evidence" value="ECO:0007669"/>
    <property type="project" value="InterPro"/>
</dbReference>
<dbReference type="OrthoDB" id="60263at2157"/>
<organism evidence="9 10">
    <name type="scientific">Halonotius terrestris</name>
    <dbReference type="NCBI Taxonomy" id="2487750"/>
    <lineage>
        <taxon>Archaea</taxon>
        <taxon>Methanobacteriati</taxon>
        <taxon>Methanobacteriota</taxon>
        <taxon>Stenosarchaea group</taxon>
        <taxon>Halobacteria</taxon>
        <taxon>Halobacteriales</taxon>
        <taxon>Haloferacaceae</taxon>
        <taxon>Halonotius</taxon>
    </lineage>
</organism>
<dbReference type="HAMAP" id="MF_00378">
    <property type="entry name" value="Exonuc_7_L"/>
    <property type="match status" value="1"/>
</dbReference>
<dbReference type="InterPro" id="IPR025824">
    <property type="entry name" value="OB-fold_nuc-bd_dom"/>
</dbReference>
<dbReference type="PANTHER" id="PTHR30008:SF0">
    <property type="entry name" value="EXODEOXYRIBONUCLEASE 7 LARGE SUBUNIT"/>
    <property type="match status" value="1"/>
</dbReference>
<dbReference type="GO" id="GO:0008855">
    <property type="term" value="F:exodeoxyribonuclease VII activity"/>
    <property type="evidence" value="ECO:0007669"/>
    <property type="project" value="UniProtKB-EC"/>
</dbReference>
<evidence type="ECO:0000256" key="4">
    <source>
        <dbReference type="ARBA" id="ARBA00022839"/>
    </source>
</evidence>
<dbReference type="CDD" id="cd04489">
    <property type="entry name" value="ExoVII_LU_OBF"/>
    <property type="match status" value="1"/>
</dbReference>
<feature type="domain" description="Exonuclease VII large subunit C-terminal" evidence="7">
    <location>
        <begin position="137"/>
        <end position="392"/>
    </location>
</feature>
<feature type="domain" description="OB-fold nucleic acid binding" evidence="8">
    <location>
        <begin position="21"/>
        <end position="113"/>
    </location>
</feature>
<evidence type="ECO:0000256" key="1">
    <source>
        <dbReference type="ARBA" id="ARBA00022490"/>
    </source>
</evidence>
<evidence type="ECO:0000256" key="6">
    <source>
        <dbReference type="SAM" id="Phobius"/>
    </source>
</evidence>
<evidence type="ECO:0000313" key="10">
    <source>
        <dbReference type="Proteomes" id="UP000705823"/>
    </source>
</evidence>
<gene>
    <name evidence="9" type="primary">xseA</name>
    <name evidence="9" type="ORF">EGH24_12125</name>
</gene>
<dbReference type="EC" id="3.1.11.6" evidence="9"/>
<feature type="transmembrane region" description="Helical" evidence="6">
    <location>
        <begin position="393"/>
        <end position="411"/>
    </location>
</feature>
<evidence type="ECO:0000259" key="7">
    <source>
        <dbReference type="Pfam" id="PF02601"/>
    </source>
</evidence>
<dbReference type="EMBL" id="RKLU01000006">
    <property type="protein sequence ID" value="TQQ79135.1"/>
    <property type="molecule type" value="Genomic_DNA"/>
</dbReference>
<comment type="caution">
    <text evidence="9">The sequence shown here is derived from an EMBL/GenBank/DDBJ whole genome shotgun (WGS) entry which is preliminary data.</text>
</comment>
<dbReference type="NCBIfam" id="TIGR00237">
    <property type="entry name" value="xseA"/>
    <property type="match status" value="1"/>
</dbReference>
<keyword evidence="6" id="KW-0472">Membrane</keyword>
<accession>A0A8J8TBW7</accession>
<dbReference type="Pfam" id="PF13742">
    <property type="entry name" value="tRNA_anti_2"/>
    <property type="match status" value="1"/>
</dbReference>
<evidence type="ECO:0000256" key="3">
    <source>
        <dbReference type="ARBA" id="ARBA00022801"/>
    </source>
</evidence>
<keyword evidence="3 9" id="KW-0378">Hydrolase</keyword>
<keyword evidence="6" id="KW-0812">Transmembrane</keyword>
<sequence>MANADVTTDAVAELDSDDVVTVATLNEEIAAVIDDRRELNHDYVVGDASDCRESNGHLHFDLVFDSRSIHCVVFGVRHKSLNAIPDEDMHVAVRGELSYYEPQGSCSLIIEDVVNMGESEYSQIYKENKEKLAADGLLDDDQKQSLPELPATVGIVTSADSDARIDAVTAIHDRYPEVDIKIHDANVQGPTALQELISGVAAFDEDTTIDVIIVTRGGGADKTLRTFNETPLCRVLANTETPTAVGIGHEDDQTLADEVADFRFMTPTHAGEVVPKRSDLDRERTQLSERLDTAYQSAIEAKLTASETALDNAYESVVGSRLQQLEASLAHAADRHVEAEILELRNQLETAYQTLEQEKEHEEQLEETVEEVRDEAMTEAEARVARQQRRYKIAIAVLVLVVLGLAALYVIT</sequence>
<keyword evidence="5" id="KW-0175">Coiled coil</keyword>
<dbReference type="InterPro" id="IPR020579">
    <property type="entry name" value="Exonuc_VII_lsu_C"/>
</dbReference>
<evidence type="ECO:0000256" key="2">
    <source>
        <dbReference type="ARBA" id="ARBA00022722"/>
    </source>
</evidence>
<dbReference type="GO" id="GO:0006308">
    <property type="term" value="P:DNA catabolic process"/>
    <property type="evidence" value="ECO:0007669"/>
    <property type="project" value="InterPro"/>
</dbReference>
<keyword evidence="6" id="KW-1133">Transmembrane helix</keyword>
<evidence type="ECO:0000259" key="8">
    <source>
        <dbReference type="Pfam" id="PF13742"/>
    </source>
</evidence>
<keyword evidence="2" id="KW-0540">Nuclease</keyword>
<dbReference type="Pfam" id="PF02601">
    <property type="entry name" value="Exonuc_VII_L"/>
    <property type="match status" value="1"/>
</dbReference>
<evidence type="ECO:0000313" key="9">
    <source>
        <dbReference type="EMBL" id="TQQ79135.1"/>
    </source>
</evidence>
<proteinExistence type="inferred from homology"/>
<dbReference type="Proteomes" id="UP000705823">
    <property type="component" value="Unassembled WGS sequence"/>
</dbReference>
<name>A0A8J8TBW7_9EURY</name>
<keyword evidence="1" id="KW-0963">Cytoplasm</keyword>
<dbReference type="RefSeq" id="WP_142980404.1">
    <property type="nucleotide sequence ID" value="NZ_RKLU01000006.1"/>
</dbReference>
<reference evidence="9" key="1">
    <citation type="submission" date="2019-02" db="EMBL/GenBank/DDBJ databases">
        <title>Halonotius sp. a new haloarchaeum isolated from saline soil.</title>
        <authorList>
            <person name="Duran-Viseras A."/>
            <person name="Sanchez-Porro C."/>
            <person name="Ventosa A."/>
        </authorList>
    </citation>
    <scope>NUCLEOTIDE SEQUENCE</scope>
    <source>
        <strain evidence="9">F15B</strain>
    </source>
</reference>
<protein>
    <submittedName>
        <fullName evidence="9">Exodeoxyribonuclease VII large subunit</fullName>
        <ecNumber evidence="9">3.1.11.6</ecNumber>
    </submittedName>
</protein>